<comment type="caution">
    <text evidence="2">The sequence shown here is derived from an EMBL/GenBank/DDBJ whole genome shotgun (WGS) entry which is preliminary data.</text>
</comment>
<organism evidence="2 3">
    <name type="scientific">Pseudocercospora fuligena</name>
    <dbReference type="NCBI Taxonomy" id="685502"/>
    <lineage>
        <taxon>Eukaryota</taxon>
        <taxon>Fungi</taxon>
        <taxon>Dikarya</taxon>
        <taxon>Ascomycota</taxon>
        <taxon>Pezizomycotina</taxon>
        <taxon>Dothideomycetes</taxon>
        <taxon>Dothideomycetidae</taxon>
        <taxon>Mycosphaerellales</taxon>
        <taxon>Mycosphaerellaceae</taxon>
        <taxon>Pseudocercospora</taxon>
    </lineage>
</organism>
<evidence type="ECO:0000256" key="1">
    <source>
        <dbReference type="SAM" id="MobiDB-lite"/>
    </source>
</evidence>
<sequence>MAQLSGTIIDELRSVIIPAAELCDRNITTCDPEPPSAPGAKHSRNILFRSDRPVNTLHLMELNQLYREESQVKNDFQDLMLPKIADPDTPQPKQDLPGNSTQRSIQQGPILTSSDYRLLTNAYHQRFGHDADRLAKGNNLTERTTTQSNEDFPLHVRETLEDFFQEYGVPNSAERYMLTEALGISAQEVDDFCKSLARDMSTHSQKADQIPQSRSKQELPIPCSERRRCCR</sequence>
<reference evidence="2" key="1">
    <citation type="submission" date="2020-04" db="EMBL/GenBank/DDBJ databases">
        <title>Draft genome resource of the tomato pathogen Pseudocercospora fuligena.</title>
        <authorList>
            <person name="Zaccaron A."/>
        </authorList>
    </citation>
    <scope>NUCLEOTIDE SEQUENCE</scope>
    <source>
        <strain evidence="2">PF001</strain>
    </source>
</reference>
<keyword evidence="3" id="KW-1185">Reference proteome</keyword>
<feature type="compositionally biased region" description="Polar residues" evidence="1">
    <location>
        <begin position="97"/>
        <end position="111"/>
    </location>
</feature>
<feature type="region of interest" description="Disordered" evidence="1">
    <location>
        <begin position="82"/>
        <end position="111"/>
    </location>
</feature>
<evidence type="ECO:0000313" key="3">
    <source>
        <dbReference type="Proteomes" id="UP000660729"/>
    </source>
</evidence>
<dbReference type="OrthoDB" id="3861992at2759"/>
<accession>A0A8H6VM68</accession>
<dbReference type="AlphaFoldDB" id="A0A8H6VM68"/>
<dbReference type="Proteomes" id="UP000660729">
    <property type="component" value="Unassembled WGS sequence"/>
</dbReference>
<proteinExistence type="predicted"/>
<dbReference type="EMBL" id="JABCIY010000022">
    <property type="protein sequence ID" value="KAF7196915.1"/>
    <property type="molecule type" value="Genomic_DNA"/>
</dbReference>
<evidence type="ECO:0000313" key="2">
    <source>
        <dbReference type="EMBL" id="KAF7196915.1"/>
    </source>
</evidence>
<protein>
    <submittedName>
        <fullName evidence="2">Uncharacterized protein</fullName>
    </submittedName>
</protein>
<gene>
    <name evidence="2" type="ORF">HII31_01833</name>
</gene>
<name>A0A8H6VM68_9PEZI</name>